<dbReference type="KEGG" id="fiy:BN1229_v1_2840"/>
<organism evidence="2 3">
    <name type="scientific">Candidatus Filomicrobium marinum</name>
    <dbReference type="NCBI Taxonomy" id="1608628"/>
    <lineage>
        <taxon>Bacteria</taxon>
        <taxon>Pseudomonadati</taxon>
        <taxon>Pseudomonadota</taxon>
        <taxon>Alphaproteobacteria</taxon>
        <taxon>Hyphomicrobiales</taxon>
        <taxon>Hyphomicrobiaceae</taxon>
        <taxon>Filomicrobium</taxon>
    </lineage>
</organism>
<accession>A0A0D6JI94</accession>
<dbReference type="Gene3D" id="3.30.300.30">
    <property type="match status" value="1"/>
</dbReference>
<proteinExistence type="predicted"/>
<dbReference type="PROSITE" id="PS00455">
    <property type="entry name" value="AMP_BINDING"/>
    <property type="match status" value="1"/>
</dbReference>
<dbReference type="EMBL" id="LN829119">
    <property type="protein sequence ID" value="CPR20960.1"/>
    <property type="molecule type" value="Genomic_DNA"/>
</dbReference>
<dbReference type="InterPro" id="IPR045851">
    <property type="entry name" value="AMP-bd_C_sf"/>
</dbReference>
<dbReference type="PANTHER" id="PTHR43767">
    <property type="entry name" value="LONG-CHAIN-FATTY-ACID--COA LIGASE"/>
    <property type="match status" value="1"/>
</dbReference>
<dbReference type="InterPro" id="IPR042099">
    <property type="entry name" value="ANL_N_sf"/>
</dbReference>
<dbReference type="InterPro" id="IPR000873">
    <property type="entry name" value="AMP-dep_synth/lig_dom"/>
</dbReference>
<feature type="domain" description="AMP-dependent synthetase/ligase" evidence="1">
    <location>
        <begin position="57"/>
        <end position="417"/>
    </location>
</feature>
<dbReference type="AlphaFoldDB" id="A0A0D6JI94"/>
<dbReference type="Proteomes" id="UP000033187">
    <property type="component" value="Chromosome 1"/>
</dbReference>
<dbReference type="KEGG" id="fil:BN1229_v1_3078"/>
<name>A0A0D6JI94_9HYPH</name>
<evidence type="ECO:0000259" key="1">
    <source>
        <dbReference type="Pfam" id="PF00501"/>
    </source>
</evidence>
<reference evidence="3" key="1">
    <citation type="submission" date="2015-02" db="EMBL/GenBank/DDBJ databases">
        <authorList>
            <person name="Chooi Y.-H."/>
        </authorList>
    </citation>
    <scope>NUCLEOTIDE SEQUENCE [LARGE SCALE GENOMIC DNA]</scope>
    <source>
        <strain evidence="3">strain Y</strain>
    </source>
</reference>
<dbReference type="GO" id="GO:0016874">
    <property type="term" value="F:ligase activity"/>
    <property type="evidence" value="ECO:0007669"/>
    <property type="project" value="UniProtKB-KW"/>
</dbReference>
<evidence type="ECO:0000313" key="3">
    <source>
        <dbReference type="Proteomes" id="UP000033187"/>
    </source>
</evidence>
<gene>
    <name evidence="2" type="ORF">YBN1229_v1_2840</name>
</gene>
<dbReference type="InterPro" id="IPR050237">
    <property type="entry name" value="ATP-dep_AMP-bd_enzyme"/>
</dbReference>
<dbReference type="Gene3D" id="3.40.50.12780">
    <property type="entry name" value="N-terminal domain of ligase-like"/>
    <property type="match status" value="1"/>
</dbReference>
<protein>
    <submittedName>
        <fullName evidence="2">Acyl-CoA synthetase (AMP-forming)/AMP-acid ligase II</fullName>
    </submittedName>
</protein>
<keyword evidence="2" id="KW-0436">Ligase</keyword>
<evidence type="ECO:0000313" key="2">
    <source>
        <dbReference type="EMBL" id="CPR20960.1"/>
    </source>
</evidence>
<dbReference type="InterPro" id="IPR020845">
    <property type="entry name" value="AMP-binding_CS"/>
</dbReference>
<keyword evidence="3" id="KW-1185">Reference proteome</keyword>
<dbReference type="Pfam" id="PF00501">
    <property type="entry name" value="AMP-binding"/>
    <property type="match status" value="1"/>
</dbReference>
<dbReference type="SUPFAM" id="SSF56801">
    <property type="entry name" value="Acetyl-CoA synthetase-like"/>
    <property type="match status" value="1"/>
</dbReference>
<dbReference type="PANTHER" id="PTHR43767:SF10">
    <property type="entry name" value="SURFACTIN SYNTHASE SUBUNIT 1"/>
    <property type="match status" value="1"/>
</dbReference>
<sequence>MHDGISSSALARYGTSQTSFELDLHVSRRGMAGSPVSKPQIDTLFAGLLAGRDFFGPDKIAVEDSEGQKLSYSRLVLASLILGRRLCKGSRQGEAIGILLPNVSGFLITLFGLNAFGRVAAILNYTSGSRNLTSAAQTALIRTVVTSRRFVEMAKLEPVIEAISETRTGSGQMVRIVYLEDVKKSIGLFDKALGAMRSLYAGWFHQGQGSGPSKAAAVLFTSGTEGLPKGVVLTNANLMANSRQMFAHADGVLSTADVVLNPLPMFHSFGLTAATLMPLLNGLKVVLYPNPLQYRQVARAIHASRATVLMATDTFLLGYARAAEPGELDSIRLVVAGAEPVKEETRRRWAAFGTEILEGYGATECAPVIAFNVPATNRFGTVGRALPEIETNLVPVPGLADGGRLRIRGPNVMAGYLAAENPGVVVPPEGGWHDTGDIVRIDDDGFISIQGRARRFAKIGGEMVSLAAIELLAQGLWPESQHVVVSLADVRKGEQLVLVTDARESSAEKLRACAREQGFPELWVPKMILVVPAIPVLATGKVDLPATIAMVHQWRDVS</sequence>